<gene>
    <name evidence="1" type="ORF">H9935_11745</name>
</gene>
<reference evidence="1" key="1">
    <citation type="journal article" date="2021" name="PeerJ">
        <title>Extensive microbial diversity within the chicken gut microbiome revealed by metagenomics and culture.</title>
        <authorList>
            <person name="Gilroy R."/>
            <person name="Ravi A."/>
            <person name="Getino M."/>
            <person name="Pursley I."/>
            <person name="Horton D.L."/>
            <person name="Alikhan N.F."/>
            <person name="Baker D."/>
            <person name="Gharbi K."/>
            <person name="Hall N."/>
            <person name="Watson M."/>
            <person name="Adriaenssens E.M."/>
            <person name="Foster-Nyarko E."/>
            <person name="Jarju S."/>
            <person name="Secka A."/>
            <person name="Antonio M."/>
            <person name="Oren A."/>
            <person name="Chaudhuri R.R."/>
            <person name="La Ragione R."/>
            <person name="Hildebrand F."/>
            <person name="Pallen M.J."/>
        </authorList>
    </citation>
    <scope>NUCLEOTIDE SEQUENCE</scope>
    <source>
        <strain evidence="1">ChiSxjej6B18-287</strain>
    </source>
</reference>
<name>A0A9D2SK74_9FIRM</name>
<evidence type="ECO:0000313" key="1">
    <source>
        <dbReference type="EMBL" id="HJC11458.1"/>
    </source>
</evidence>
<accession>A0A9D2SK74</accession>
<reference evidence="1" key="2">
    <citation type="submission" date="2021-04" db="EMBL/GenBank/DDBJ databases">
        <authorList>
            <person name="Gilroy R."/>
        </authorList>
    </citation>
    <scope>NUCLEOTIDE SEQUENCE</scope>
    <source>
        <strain evidence="1">ChiSxjej6B18-287</strain>
    </source>
</reference>
<dbReference type="Proteomes" id="UP000823893">
    <property type="component" value="Unassembled WGS sequence"/>
</dbReference>
<organism evidence="1 2">
    <name type="scientific">Candidatus Blautia merdigallinarum</name>
    <dbReference type="NCBI Taxonomy" id="2838495"/>
    <lineage>
        <taxon>Bacteria</taxon>
        <taxon>Bacillati</taxon>
        <taxon>Bacillota</taxon>
        <taxon>Clostridia</taxon>
        <taxon>Lachnospirales</taxon>
        <taxon>Lachnospiraceae</taxon>
        <taxon>Blautia</taxon>
    </lineage>
</organism>
<comment type="caution">
    <text evidence="1">The sequence shown here is derived from an EMBL/GenBank/DDBJ whole genome shotgun (WGS) entry which is preliminary data.</text>
</comment>
<dbReference type="AlphaFoldDB" id="A0A9D2SK74"/>
<protein>
    <submittedName>
        <fullName evidence="1">Uncharacterized protein</fullName>
    </submittedName>
</protein>
<dbReference type="EMBL" id="DWWV01000157">
    <property type="protein sequence ID" value="HJC11458.1"/>
    <property type="molecule type" value="Genomic_DNA"/>
</dbReference>
<proteinExistence type="predicted"/>
<sequence length="81" mass="9327">MKVSDIFSWLPAKEMGLEQLKQIFEEYYTGTYKGEYIVSLEMPCNIENDLLNCRADLMKEGKKVGCILKDNIVIALIGYKE</sequence>
<evidence type="ECO:0000313" key="2">
    <source>
        <dbReference type="Proteomes" id="UP000823893"/>
    </source>
</evidence>